<accession>A0A964UW34</accession>
<keyword evidence="3" id="KW-1185">Reference proteome</keyword>
<proteinExistence type="predicted"/>
<comment type="caution">
    <text evidence="2">The sequence shown here is derived from an EMBL/GenBank/DDBJ whole genome shotgun (WGS) entry which is preliminary data.</text>
</comment>
<dbReference type="AlphaFoldDB" id="A0A964UW34"/>
<sequence>MPIAPPPAYSVSPAHPASPAAPSPPRHDLTVLLIRHAEKPDREHPGVDAELRPDRKSLTARGWDRARKLPALFGPYGDALGGPELPLPTVVFAAGRHGPAGGARRLEQTVTPLAEQLGLTVRTDHGKTQERALARAATTAARSPVLICWQHGHIPALVRAFGAENAGPVPPPTRWPTERYDLVWVFTYEVRAGRWGFRQVGQGLLDGDRVPYG</sequence>
<organism evidence="2 3">
    <name type="scientific">Streptomyces boluensis</name>
    <dbReference type="NCBI Taxonomy" id="1775135"/>
    <lineage>
        <taxon>Bacteria</taxon>
        <taxon>Bacillati</taxon>
        <taxon>Actinomycetota</taxon>
        <taxon>Actinomycetes</taxon>
        <taxon>Kitasatosporales</taxon>
        <taxon>Streptomycetaceae</taxon>
        <taxon>Streptomyces</taxon>
    </lineage>
</organism>
<dbReference type="Gene3D" id="3.40.50.1240">
    <property type="entry name" value="Phosphoglycerate mutase-like"/>
    <property type="match status" value="1"/>
</dbReference>
<dbReference type="Proteomes" id="UP000598297">
    <property type="component" value="Unassembled WGS sequence"/>
</dbReference>
<dbReference type="EMBL" id="JAAAHS010000503">
    <property type="protein sequence ID" value="NBE56494.1"/>
    <property type="molecule type" value="Genomic_DNA"/>
</dbReference>
<evidence type="ECO:0000313" key="3">
    <source>
        <dbReference type="Proteomes" id="UP000598297"/>
    </source>
</evidence>
<evidence type="ECO:0000256" key="1">
    <source>
        <dbReference type="SAM" id="MobiDB-lite"/>
    </source>
</evidence>
<dbReference type="RefSeq" id="WP_161705211.1">
    <property type="nucleotide sequence ID" value="NZ_JAAAHS010000503.1"/>
</dbReference>
<name>A0A964UW34_9ACTN</name>
<feature type="region of interest" description="Disordered" evidence="1">
    <location>
        <begin position="1"/>
        <end position="26"/>
    </location>
</feature>
<evidence type="ECO:0008006" key="4">
    <source>
        <dbReference type="Google" id="ProtNLM"/>
    </source>
</evidence>
<evidence type="ECO:0000313" key="2">
    <source>
        <dbReference type="EMBL" id="NBE56494.1"/>
    </source>
</evidence>
<feature type="compositionally biased region" description="Low complexity" evidence="1">
    <location>
        <begin position="9"/>
        <end position="18"/>
    </location>
</feature>
<protein>
    <recommendedName>
        <fullName evidence="4">Histidine phosphatase family protein</fullName>
    </recommendedName>
</protein>
<gene>
    <name evidence="2" type="ORF">GUY60_34710</name>
</gene>
<dbReference type="OrthoDB" id="8448116at2"/>
<reference evidence="2" key="1">
    <citation type="submission" date="2020-01" db="EMBL/GenBank/DDBJ databases">
        <title>Whole-genome analyses of novel actinobacteria.</title>
        <authorList>
            <person name="Sahin N."/>
        </authorList>
    </citation>
    <scope>NUCLEOTIDE SEQUENCE</scope>
    <source>
        <strain evidence="2">YC537</strain>
    </source>
</reference>
<dbReference type="InterPro" id="IPR029033">
    <property type="entry name" value="His_PPase_superfam"/>
</dbReference>